<keyword evidence="1" id="KW-1133">Transmembrane helix</keyword>
<evidence type="ECO:0000256" key="1">
    <source>
        <dbReference type="SAM" id="Phobius"/>
    </source>
</evidence>
<dbReference type="EMBL" id="LO018304">
    <property type="protein sequence ID" value="CUM60888.1"/>
    <property type="molecule type" value="Genomic_DNA"/>
</dbReference>
<feature type="transmembrane region" description="Helical" evidence="1">
    <location>
        <begin position="64"/>
        <end position="85"/>
    </location>
</feature>
<dbReference type="AlphaFoldDB" id="A0A1J1JHC5"/>
<reference evidence="2" key="2">
    <citation type="submission" date="2020-09" db="EMBL/GenBank/DDBJ databases">
        <authorList>
            <person name="Blom J."/>
        </authorList>
    </citation>
    <scope>NUCLEOTIDE SEQUENCE</scope>
    <source>
        <strain evidence="2">No.66</strain>
    </source>
</reference>
<dbReference type="PANTHER" id="PTHR34679">
    <property type="match status" value="1"/>
</dbReference>
<dbReference type="GeneID" id="77286963"/>
<keyword evidence="1" id="KW-0472">Membrane</keyword>
<dbReference type="InterPro" id="IPR025067">
    <property type="entry name" value="DUF4079"/>
</dbReference>
<dbReference type="EMBL" id="LR882963">
    <property type="protein sequence ID" value="CAD5934469.1"/>
    <property type="molecule type" value="Genomic_DNA"/>
</dbReference>
<proteinExistence type="predicted"/>
<dbReference type="Proteomes" id="UP001153761">
    <property type="component" value="Chromosome"/>
</dbReference>
<organism evidence="3">
    <name type="scientific">Planktothrix agardhii</name>
    <name type="common">Oscillatoria agardhii</name>
    <dbReference type="NCBI Taxonomy" id="1160"/>
    <lineage>
        <taxon>Bacteria</taxon>
        <taxon>Bacillati</taxon>
        <taxon>Cyanobacteriota</taxon>
        <taxon>Cyanophyceae</taxon>
        <taxon>Oscillatoriophycideae</taxon>
        <taxon>Oscillatoriales</taxon>
        <taxon>Microcoleaceae</taxon>
        <taxon>Planktothrix</taxon>
    </lineage>
</organism>
<feature type="transmembrane region" description="Helical" evidence="1">
    <location>
        <begin position="97"/>
        <end position="116"/>
    </location>
</feature>
<keyword evidence="1" id="KW-0812">Transmembrane</keyword>
<name>A0A1J1JHC5_PLAAG</name>
<dbReference type="RefSeq" id="WP_026786638.1">
    <property type="nucleotide sequence ID" value="NZ_CAJCFV010000071.1"/>
</dbReference>
<protein>
    <recommendedName>
        <fullName evidence="4">DUF4079 domain-containing protein</fullName>
    </recommendedName>
</protein>
<feature type="transmembrane region" description="Helical" evidence="1">
    <location>
        <begin position="12"/>
        <end position="33"/>
    </location>
</feature>
<evidence type="ECO:0008006" key="4">
    <source>
        <dbReference type="Google" id="ProtNLM"/>
    </source>
</evidence>
<accession>A0A1J1JHC5</accession>
<gene>
    <name evidence="2" type="ORF">PANO66_01567</name>
    <name evidence="3" type="ORF">PLAM_2922</name>
</gene>
<dbReference type="Pfam" id="PF13301">
    <property type="entry name" value="DUF4079"/>
    <property type="match status" value="1"/>
</dbReference>
<evidence type="ECO:0000313" key="2">
    <source>
        <dbReference type="EMBL" id="CAD5934469.1"/>
    </source>
</evidence>
<reference evidence="3" key="1">
    <citation type="submission" date="2015-09" db="EMBL/GenBank/DDBJ databases">
        <authorList>
            <person name="Jackson K.R."/>
            <person name="Lunt B.L."/>
            <person name="Fisher J.N.B."/>
            <person name="Gardner A.V."/>
            <person name="Bailey M.E."/>
            <person name="Deus L.M."/>
            <person name="Earl A.S."/>
            <person name="Gibby P.D."/>
            <person name="Hartmann K.A."/>
            <person name="Liu J.E."/>
            <person name="Manci A.M."/>
            <person name="Nielsen D.A."/>
            <person name="Solomon M.B."/>
            <person name="Breakwell D.P."/>
            <person name="Burnett S.H."/>
            <person name="Grose J.H."/>
        </authorList>
    </citation>
    <scope>NUCLEOTIDE SEQUENCE</scope>
    <source>
        <strain evidence="3">7805</strain>
    </source>
</reference>
<dbReference type="PANTHER" id="PTHR34679:SF2">
    <property type="entry name" value="OS02G0122500 PROTEIN"/>
    <property type="match status" value="1"/>
</dbReference>
<sequence length="156" mass="17266">MDSPILVSIKPWLNFFHPVLMWILLGLSIYAMYLGVQIRRTREADGDTKKELIKGKFNIKHHQIGSVLLALMVLGSIGGMGVTYINNGKLFVGPHLLAGLGMTGMIAISASLTPYMQKGVNWARYSHITLNTIILGLFAWQAITGVEIVQRIISKM</sequence>
<feature type="transmembrane region" description="Helical" evidence="1">
    <location>
        <begin position="128"/>
        <end position="153"/>
    </location>
</feature>
<evidence type="ECO:0000313" key="3">
    <source>
        <dbReference type="EMBL" id="CUM60888.1"/>
    </source>
</evidence>